<feature type="compositionally biased region" description="Basic and acidic residues" evidence="1">
    <location>
        <begin position="661"/>
        <end position="677"/>
    </location>
</feature>
<evidence type="ECO:0000256" key="1">
    <source>
        <dbReference type="SAM" id="MobiDB-lite"/>
    </source>
</evidence>
<reference evidence="3 4" key="1">
    <citation type="submission" date="2021-02" db="EMBL/GenBank/DDBJ databases">
        <title>Niveibacterium changnyeongensis HC41.</title>
        <authorList>
            <person name="Kang M."/>
        </authorList>
    </citation>
    <scope>NUCLEOTIDE SEQUENCE [LARGE SCALE GENOMIC DNA]</scope>
    <source>
        <strain evidence="3 4">HC41</strain>
    </source>
</reference>
<dbReference type="Pfam" id="PF20245">
    <property type="entry name" value="DUF6600"/>
    <property type="match status" value="1"/>
</dbReference>
<dbReference type="Proteomes" id="UP000663570">
    <property type="component" value="Chromosome"/>
</dbReference>
<evidence type="ECO:0008006" key="5">
    <source>
        <dbReference type="Google" id="ProtNLM"/>
    </source>
</evidence>
<evidence type="ECO:0000313" key="4">
    <source>
        <dbReference type="Proteomes" id="UP000663570"/>
    </source>
</evidence>
<proteinExistence type="predicted"/>
<feature type="compositionally biased region" description="Pro residues" evidence="1">
    <location>
        <begin position="429"/>
        <end position="444"/>
    </location>
</feature>
<dbReference type="PANTHER" id="PTHR38731">
    <property type="entry name" value="LIPL45-RELATED LIPOPROTEIN-RELATED"/>
    <property type="match status" value="1"/>
</dbReference>
<protein>
    <recommendedName>
        <fullName evidence="5">FecR protein domain-containing protein</fullName>
    </recommendedName>
</protein>
<keyword evidence="4" id="KW-1185">Reference proteome</keyword>
<sequence length="684" mass="74347">MREWRADGGLRWVCALIGALCLMAQASAEVPDPPGRVGRVSYVEGRIEAWTADSQDWAPINVNMPVTSGIGLWTATDGRAEVRIGSTSVRLDADSQLNFDRVDDAAIALEVRRGVARVRLRSLPDDDQLVMSAGGVRVEAQRAGDYALEYDPGSRRAWVSVFAGRARVSGIAERLTVLAGQRVELDAVALRLVASEEAGRSSFDEWAERRDREQDRLASSRYVSPEMTGIEALDGHGRWEEDSRYGPLWYPVAVAPGWAPYRYGHWAWVAPWGWTWIDDAPWGFAPFHYGRWIMIGGRWGWAPGSYVARPVYAPALVGFYGGAPGFSISVRLGPVVGWFPLAPFEVYRPVYTYSETYIQRINITHVTRMPPMPGGPNGDYPRRPIDYRYGAQRDAATFVSRDDFFRQRPIQHGQGGVNTDVIRHLPIGGAPPPPPGVTPRPPRGPGGGDMPVPDPRPSGGPGPQSMPPRIPGDPQRGDLPRYPIGDPRRAPQGWGGERAAPPAPVDRPAPAAPPTRSAPMPTIPIERDVRPQSAPPQRQPGMPNIGPQQNQPGVVPGMPRQGGEASRSDSAVMPRGSEGAPPRRWPPAPGSEQPAAPQPHGNPPRSMPMPGVSGVSGAEAQHAAPRPRVPEGRPVEPRADRQAMPAVGPQAPRAPEGGGNRAHEPREHGRPEQDRPRRPGQQSE</sequence>
<feature type="compositionally biased region" description="Pro residues" evidence="1">
    <location>
        <begin position="452"/>
        <end position="471"/>
    </location>
</feature>
<dbReference type="EMBL" id="CP071060">
    <property type="protein sequence ID" value="QSI77619.1"/>
    <property type="molecule type" value="Genomic_DNA"/>
</dbReference>
<feature type="region of interest" description="Disordered" evidence="1">
    <location>
        <begin position="406"/>
        <end position="684"/>
    </location>
</feature>
<organism evidence="3 4">
    <name type="scientific">Niveibacterium microcysteis</name>
    <dbReference type="NCBI Taxonomy" id="2811415"/>
    <lineage>
        <taxon>Bacteria</taxon>
        <taxon>Pseudomonadati</taxon>
        <taxon>Pseudomonadota</taxon>
        <taxon>Betaproteobacteria</taxon>
        <taxon>Rhodocyclales</taxon>
        <taxon>Rhodocyclaceae</taxon>
        <taxon>Niveibacterium</taxon>
    </lineage>
</organism>
<dbReference type="RefSeq" id="WP_206255019.1">
    <property type="nucleotide sequence ID" value="NZ_CP071060.1"/>
</dbReference>
<dbReference type="PANTHER" id="PTHR38731:SF3">
    <property type="entry name" value="BLL6125 PROTEIN"/>
    <property type="match status" value="1"/>
</dbReference>
<dbReference type="InterPro" id="IPR046535">
    <property type="entry name" value="DUF6600"/>
</dbReference>
<accession>A0ABX7M776</accession>
<gene>
    <name evidence="3" type="ORF">JY500_02885</name>
</gene>
<evidence type="ECO:0000256" key="2">
    <source>
        <dbReference type="SAM" id="SignalP"/>
    </source>
</evidence>
<name>A0ABX7M776_9RHOO</name>
<feature type="signal peptide" evidence="2">
    <location>
        <begin position="1"/>
        <end position="28"/>
    </location>
</feature>
<evidence type="ECO:0000313" key="3">
    <source>
        <dbReference type="EMBL" id="QSI77619.1"/>
    </source>
</evidence>
<feature type="chain" id="PRO_5045069036" description="FecR protein domain-containing protein" evidence="2">
    <location>
        <begin position="29"/>
        <end position="684"/>
    </location>
</feature>
<feature type="compositionally biased region" description="Pro residues" evidence="1">
    <location>
        <begin position="596"/>
        <end position="607"/>
    </location>
</feature>
<keyword evidence="2" id="KW-0732">Signal</keyword>
<feature type="compositionally biased region" description="Pro residues" evidence="1">
    <location>
        <begin position="501"/>
        <end position="513"/>
    </location>
</feature>
<feature type="compositionally biased region" description="Basic and acidic residues" evidence="1">
    <location>
        <begin position="628"/>
        <end position="641"/>
    </location>
</feature>